<evidence type="ECO:0000256" key="4">
    <source>
        <dbReference type="PROSITE-ProRule" id="PRU01091"/>
    </source>
</evidence>
<evidence type="ECO:0000256" key="2">
    <source>
        <dbReference type="ARBA" id="ARBA00023012"/>
    </source>
</evidence>
<dbReference type="PROSITE" id="PS51755">
    <property type="entry name" value="OMPR_PHOB"/>
    <property type="match status" value="1"/>
</dbReference>
<dbReference type="SUPFAM" id="SSF48452">
    <property type="entry name" value="TPR-like"/>
    <property type="match status" value="3"/>
</dbReference>
<accession>A0ABP7NDX5</accession>
<dbReference type="SUPFAM" id="SSF52540">
    <property type="entry name" value="P-loop containing nucleoside triphosphate hydrolases"/>
    <property type="match status" value="1"/>
</dbReference>
<name>A0ABP7NDX5_9ACTN</name>
<evidence type="ECO:0000313" key="8">
    <source>
        <dbReference type="Proteomes" id="UP001501000"/>
    </source>
</evidence>
<feature type="DNA-binding region" description="OmpR/PhoB-type" evidence="4">
    <location>
        <begin position="1"/>
        <end position="96"/>
    </location>
</feature>
<keyword evidence="8" id="KW-1185">Reference proteome</keyword>
<reference evidence="8" key="1">
    <citation type="journal article" date="2019" name="Int. J. Syst. Evol. Microbiol.">
        <title>The Global Catalogue of Microorganisms (GCM) 10K type strain sequencing project: providing services to taxonomists for standard genome sequencing and annotation.</title>
        <authorList>
            <consortium name="The Broad Institute Genomics Platform"/>
            <consortium name="The Broad Institute Genome Sequencing Center for Infectious Disease"/>
            <person name="Wu L."/>
            <person name="Ma J."/>
        </authorList>
    </citation>
    <scope>NUCLEOTIDE SEQUENCE [LARGE SCALE GENOMIC DNA]</scope>
    <source>
        <strain evidence="8">JCM 16956</strain>
    </source>
</reference>
<evidence type="ECO:0000256" key="1">
    <source>
        <dbReference type="ARBA" id="ARBA00005820"/>
    </source>
</evidence>
<feature type="domain" description="OmpR/PhoB-type" evidence="6">
    <location>
        <begin position="1"/>
        <end position="96"/>
    </location>
</feature>
<dbReference type="InterPro" id="IPR027417">
    <property type="entry name" value="P-loop_NTPase"/>
</dbReference>
<dbReference type="EMBL" id="BAABAJ010000035">
    <property type="protein sequence ID" value="GAA3942766.1"/>
    <property type="molecule type" value="Genomic_DNA"/>
</dbReference>
<evidence type="ECO:0000256" key="3">
    <source>
        <dbReference type="ARBA" id="ARBA00023125"/>
    </source>
</evidence>
<dbReference type="PANTHER" id="PTHR47691:SF3">
    <property type="entry name" value="HTH-TYPE TRANSCRIPTIONAL REGULATOR RV0890C-RELATED"/>
    <property type="match status" value="1"/>
</dbReference>
<comment type="caution">
    <text evidence="7">The sequence shown here is derived from an EMBL/GenBank/DDBJ whole genome shotgun (WGS) entry which is preliminary data.</text>
</comment>
<dbReference type="RefSeq" id="WP_345288248.1">
    <property type="nucleotide sequence ID" value="NZ_BAABAJ010000035.1"/>
</dbReference>
<dbReference type="InterPro" id="IPR041664">
    <property type="entry name" value="AAA_16"/>
</dbReference>
<dbReference type="Gene3D" id="3.40.50.300">
    <property type="entry name" value="P-loop containing nucleotide triphosphate hydrolases"/>
    <property type="match status" value="1"/>
</dbReference>
<dbReference type="Pfam" id="PF00486">
    <property type="entry name" value="Trans_reg_C"/>
    <property type="match status" value="1"/>
</dbReference>
<dbReference type="Gene3D" id="1.10.10.10">
    <property type="entry name" value="Winged helix-like DNA-binding domain superfamily/Winged helix DNA-binding domain"/>
    <property type="match status" value="1"/>
</dbReference>
<protein>
    <submittedName>
        <fullName evidence="7">BTAD domain-containing putative transcriptional regulator</fullName>
    </submittedName>
</protein>
<dbReference type="Pfam" id="PF13191">
    <property type="entry name" value="AAA_16"/>
    <property type="match status" value="1"/>
</dbReference>
<dbReference type="Pfam" id="PF03704">
    <property type="entry name" value="BTAD"/>
    <property type="match status" value="1"/>
</dbReference>
<dbReference type="PRINTS" id="PR00364">
    <property type="entry name" value="DISEASERSIST"/>
</dbReference>
<dbReference type="InterPro" id="IPR011990">
    <property type="entry name" value="TPR-like_helical_dom_sf"/>
</dbReference>
<dbReference type="InterPro" id="IPR001867">
    <property type="entry name" value="OmpR/PhoB-type_DNA-bd"/>
</dbReference>
<evidence type="ECO:0000259" key="6">
    <source>
        <dbReference type="PROSITE" id="PS51755"/>
    </source>
</evidence>
<dbReference type="SMART" id="SM00862">
    <property type="entry name" value="Trans_reg_C"/>
    <property type="match status" value="1"/>
</dbReference>
<dbReference type="Pfam" id="PF25872">
    <property type="entry name" value="HTH_77"/>
    <property type="match status" value="1"/>
</dbReference>
<dbReference type="Gene3D" id="1.25.40.10">
    <property type="entry name" value="Tetratricopeptide repeat domain"/>
    <property type="match status" value="3"/>
</dbReference>
<organism evidence="7 8">
    <name type="scientific">Streptomyces gulbargensis</name>
    <dbReference type="NCBI Taxonomy" id="364901"/>
    <lineage>
        <taxon>Bacteria</taxon>
        <taxon>Bacillati</taxon>
        <taxon>Actinomycetota</taxon>
        <taxon>Actinomycetes</taxon>
        <taxon>Kitasatosporales</taxon>
        <taxon>Streptomycetaceae</taxon>
        <taxon>Streptomyces</taxon>
    </lineage>
</organism>
<feature type="region of interest" description="Disordered" evidence="5">
    <location>
        <begin position="1079"/>
        <end position="1100"/>
    </location>
</feature>
<gene>
    <name evidence="7" type="ORF">GCM10022244_58260</name>
</gene>
<keyword evidence="3 4" id="KW-0238">DNA-binding</keyword>
<dbReference type="PANTHER" id="PTHR47691">
    <property type="entry name" value="REGULATOR-RELATED"/>
    <property type="match status" value="1"/>
</dbReference>
<dbReference type="InterPro" id="IPR058852">
    <property type="entry name" value="HTH_77"/>
</dbReference>
<sequence>MRFRVLGLLEVWTTDGRPVPLGEPKVRALLADLLIHAGRPVSTDRLLDDMWGEDLPGKPAAALQTKVWQLRRTLEEAEPGGRALVVSRAPGYLLDVTPDTIDAGRFADLTAQARATGDLPTKVALLTDALALWRGPAYTEFENEPFARRAVQHLEEQRVSALEEQAAARLALGEHHLLADELAGLVAAHPLRERLHAIHLRALYRAGRQNDALDGYARLRARLRDELGLDPGAELTALHQAILQQDPSLDAPAAAPAGAVTAAPAAGAPRQRGNLPVPLTELVGRADDLTALRTLLTDTTGPRGRLVTLTGPGGVGKTRLALEAAAQAADAFPDGAWLVELTGPAARPDTSGDVSATAHVVAAALGMRDDTTPDGADDRPDTPAERLATALHAKRALLLLDNCEHVVDAVAELTGTLLARAPHLRVLATSQEPLGITGEILRPVGPLALPDATATGPDHLGRAEAVQLFVARAQAADPGFALTADNAGAVAAVCRRLDGIPLALELAATRVRTLGARELAARLDDRFRVLAAGRRDAPARQRTLRAVIDWSWDLLTPAEQTVLRRLAVHADGCTLDAAEAVCADDTLPAAEVLDLLARLVDRSLVVAADTPAGVRYRLLESVAAYGLERLDEAGETTEVRRRHARHHLALAETAAPYLRGRDQRTWLERLDTEAGNLRAALETCVRTGAADDALRLVIAQSWYWFLRGRLGEALRSFDQALSVPADDTAVCRAHHADATVRRAALALHSGDAEGPARAAAAFPLIDHITDPCDRAHALWLLSFTLYGSGDLASNQDRATTALAAFEELGDPWGRAAALTLRAGHALIRGDFPAASRDAGASLGLFRELGDRWGQLRAGDLLAQLAEIHEDYDEATRMHRDGLRMAEELGLWTDASYKWSGLGRIALLTGDHAEARRFHEHGLRLAAEQAHKRGEQFAETGLALVARREGRLDDAEAHLTKWLDWLRAVYGDLGTALVMAELGFIAEQRGDADTARAHHLAGYAAARETGDPRALALALEGLAGTYALTGHHTHAARLLGAATAARASVGRPLPRTESGDVDRISAAVREALGEELYTKELTTGRTLDPHDPALLQEPVEA</sequence>
<dbReference type="SMART" id="SM01043">
    <property type="entry name" value="BTAD"/>
    <property type="match status" value="1"/>
</dbReference>
<dbReference type="InterPro" id="IPR036388">
    <property type="entry name" value="WH-like_DNA-bd_sf"/>
</dbReference>
<evidence type="ECO:0000313" key="7">
    <source>
        <dbReference type="EMBL" id="GAA3942766.1"/>
    </source>
</evidence>
<dbReference type="CDD" id="cd15831">
    <property type="entry name" value="BTAD"/>
    <property type="match status" value="1"/>
</dbReference>
<evidence type="ECO:0000256" key="5">
    <source>
        <dbReference type="SAM" id="MobiDB-lite"/>
    </source>
</evidence>
<dbReference type="SUPFAM" id="SSF46894">
    <property type="entry name" value="C-terminal effector domain of the bipartite response regulators"/>
    <property type="match status" value="1"/>
</dbReference>
<dbReference type="InterPro" id="IPR016032">
    <property type="entry name" value="Sig_transdc_resp-reg_C-effctor"/>
</dbReference>
<proteinExistence type="inferred from homology"/>
<keyword evidence="2" id="KW-0902">Two-component regulatory system</keyword>
<dbReference type="InterPro" id="IPR005158">
    <property type="entry name" value="BTAD"/>
</dbReference>
<comment type="similarity">
    <text evidence="1">Belongs to the AfsR/DnrI/RedD regulatory family.</text>
</comment>
<dbReference type="Proteomes" id="UP001501000">
    <property type="component" value="Unassembled WGS sequence"/>
</dbReference>